<keyword evidence="1" id="KW-1133">Transmembrane helix</keyword>
<name>A0A366HUY0_9BACT</name>
<dbReference type="Proteomes" id="UP000253426">
    <property type="component" value="Unassembled WGS sequence"/>
</dbReference>
<proteinExistence type="predicted"/>
<dbReference type="AlphaFoldDB" id="A0A366HUY0"/>
<keyword evidence="1" id="KW-0812">Transmembrane</keyword>
<organism evidence="2 3">
    <name type="scientific">Roseimicrobium gellanilyticum</name>
    <dbReference type="NCBI Taxonomy" id="748857"/>
    <lineage>
        <taxon>Bacteria</taxon>
        <taxon>Pseudomonadati</taxon>
        <taxon>Verrucomicrobiota</taxon>
        <taxon>Verrucomicrobiia</taxon>
        <taxon>Verrucomicrobiales</taxon>
        <taxon>Verrucomicrobiaceae</taxon>
        <taxon>Roseimicrobium</taxon>
    </lineage>
</organism>
<evidence type="ECO:0000313" key="3">
    <source>
        <dbReference type="Proteomes" id="UP000253426"/>
    </source>
</evidence>
<gene>
    <name evidence="2" type="ORF">DES53_101102</name>
</gene>
<accession>A0A366HUY0</accession>
<evidence type="ECO:0008006" key="4">
    <source>
        <dbReference type="Google" id="ProtNLM"/>
    </source>
</evidence>
<sequence length="56" mass="6304">MHSSTFIWLALALMVLWLVLKVALAITSVLLHLLWIAAIIFVVLWIFGQLTGKRAT</sequence>
<keyword evidence="3" id="KW-1185">Reference proteome</keyword>
<keyword evidence="1" id="KW-0472">Membrane</keyword>
<evidence type="ECO:0000256" key="1">
    <source>
        <dbReference type="SAM" id="Phobius"/>
    </source>
</evidence>
<dbReference type="RefSeq" id="WP_170156754.1">
    <property type="nucleotide sequence ID" value="NZ_QNRR01000001.1"/>
</dbReference>
<evidence type="ECO:0000313" key="2">
    <source>
        <dbReference type="EMBL" id="RBP47305.1"/>
    </source>
</evidence>
<reference evidence="2 3" key="1">
    <citation type="submission" date="2018-06" db="EMBL/GenBank/DDBJ databases">
        <title>Genomic Encyclopedia of Type Strains, Phase IV (KMG-IV): sequencing the most valuable type-strain genomes for metagenomic binning, comparative biology and taxonomic classification.</title>
        <authorList>
            <person name="Goeker M."/>
        </authorList>
    </citation>
    <scope>NUCLEOTIDE SEQUENCE [LARGE SCALE GENOMIC DNA]</scope>
    <source>
        <strain evidence="2 3">DSM 25532</strain>
    </source>
</reference>
<comment type="caution">
    <text evidence="2">The sequence shown here is derived from an EMBL/GenBank/DDBJ whole genome shotgun (WGS) entry which is preliminary data.</text>
</comment>
<protein>
    <recommendedName>
        <fullName evidence="4">Hydrophobic protein</fullName>
    </recommendedName>
</protein>
<dbReference type="EMBL" id="QNRR01000001">
    <property type="protein sequence ID" value="RBP47305.1"/>
    <property type="molecule type" value="Genomic_DNA"/>
</dbReference>
<feature type="transmembrane region" description="Helical" evidence="1">
    <location>
        <begin position="35"/>
        <end position="52"/>
    </location>
</feature>